<gene>
    <name evidence="2" type="ORF">Tco_0840030</name>
</gene>
<reference evidence="2" key="1">
    <citation type="journal article" date="2022" name="Int. J. Mol. Sci.">
        <title>Draft Genome of Tanacetum Coccineum: Genomic Comparison of Closely Related Tanacetum-Family Plants.</title>
        <authorList>
            <person name="Yamashiro T."/>
            <person name="Shiraishi A."/>
            <person name="Nakayama K."/>
            <person name="Satake H."/>
        </authorList>
    </citation>
    <scope>NUCLEOTIDE SEQUENCE</scope>
</reference>
<keyword evidence="3" id="KW-1185">Reference proteome</keyword>
<keyword evidence="1" id="KW-0812">Transmembrane</keyword>
<feature type="transmembrane region" description="Helical" evidence="1">
    <location>
        <begin position="103"/>
        <end position="122"/>
    </location>
</feature>
<reference evidence="2" key="2">
    <citation type="submission" date="2022-01" db="EMBL/GenBank/DDBJ databases">
        <authorList>
            <person name="Yamashiro T."/>
            <person name="Shiraishi A."/>
            <person name="Satake H."/>
            <person name="Nakayama K."/>
        </authorList>
    </citation>
    <scope>NUCLEOTIDE SEQUENCE</scope>
</reference>
<accession>A0ABQ5AWE1</accession>
<keyword evidence="1" id="KW-0472">Membrane</keyword>
<organism evidence="2 3">
    <name type="scientific">Tanacetum coccineum</name>
    <dbReference type="NCBI Taxonomy" id="301880"/>
    <lineage>
        <taxon>Eukaryota</taxon>
        <taxon>Viridiplantae</taxon>
        <taxon>Streptophyta</taxon>
        <taxon>Embryophyta</taxon>
        <taxon>Tracheophyta</taxon>
        <taxon>Spermatophyta</taxon>
        <taxon>Magnoliopsida</taxon>
        <taxon>eudicotyledons</taxon>
        <taxon>Gunneridae</taxon>
        <taxon>Pentapetalae</taxon>
        <taxon>asterids</taxon>
        <taxon>campanulids</taxon>
        <taxon>Asterales</taxon>
        <taxon>Asteraceae</taxon>
        <taxon>Asteroideae</taxon>
        <taxon>Anthemideae</taxon>
        <taxon>Anthemidinae</taxon>
        <taxon>Tanacetum</taxon>
    </lineage>
</organism>
<evidence type="ECO:0000313" key="2">
    <source>
        <dbReference type="EMBL" id="GJT05568.1"/>
    </source>
</evidence>
<dbReference type="EMBL" id="BQNB010012597">
    <property type="protein sequence ID" value="GJT05568.1"/>
    <property type="molecule type" value="Genomic_DNA"/>
</dbReference>
<evidence type="ECO:0000313" key="3">
    <source>
        <dbReference type="Proteomes" id="UP001151760"/>
    </source>
</evidence>
<comment type="caution">
    <text evidence="2">The sequence shown here is derived from an EMBL/GenBank/DDBJ whole genome shotgun (WGS) entry which is preliminary data.</text>
</comment>
<dbReference type="Proteomes" id="UP001151760">
    <property type="component" value="Unassembled WGS sequence"/>
</dbReference>
<evidence type="ECO:0000256" key="1">
    <source>
        <dbReference type="SAM" id="Phobius"/>
    </source>
</evidence>
<keyword evidence="1" id="KW-1133">Transmembrane helix</keyword>
<name>A0ABQ5AWE1_9ASTR</name>
<proteinExistence type="predicted"/>
<protein>
    <submittedName>
        <fullName evidence="2">Uncharacterized protein</fullName>
    </submittedName>
</protein>
<sequence>MRNEIKVKKELVPFDLPNVNSYDEPTKEQEDEAQAFRLLESLKRETHEEEFKLLLARKHFKSELIGYHAEDDDGIIMIVDVARGRRLEAWLEHAVSSSYRANLGESSVLILLFSLISIFLMYNRDIVQTKWGKE</sequence>